<feature type="transmembrane region" description="Helical" evidence="1">
    <location>
        <begin position="155"/>
        <end position="174"/>
    </location>
</feature>
<dbReference type="Gene3D" id="1.20.144.10">
    <property type="entry name" value="Phosphatidic acid phosphatase type 2/haloperoxidase"/>
    <property type="match status" value="1"/>
</dbReference>
<evidence type="ECO:0000313" key="4">
    <source>
        <dbReference type="Proteomes" id="UP000615593"/>
    </source>
</evidence>
<gene>
    <name evidence="3" type="primary">lpxF</name>
    <name evidence="3" type="ORF">GCM10008088_14240</name>
</gene>
<dbReference type="EMBL" id="BMWY01000003">
    <property type="protein sequence ID" value="GGZ53717.1"/>
    <property type="molecule type" value="Genomic_DNA"/>
</dbReference>
<protein>
    <submittedName>
        <fullName evidence="3">Lipid A 4'-phosphatase</fullName>
    </submittedName>
</protein>
<name>A0ABQ3BPS6_9FLAO</name>
<evidence type="ECO:0000256" key="1">
    <source>
        <dbReference type="SAM" id="Phobius"/>
    </source>
</evidence>
<accession>A0ABQ3BPS6</accession>
<feature type="domain" description="Phosphatidic acid phosphatase type 2/haloperoxidase" evidence="2">
    <location>
        <begin position="59"/>
        <end position="174"/>
    </location>
</feature>
<dbReference type="PANTHER" id="PTHR14969">
    <property type="entry name" value="SPHINGOSINE-1-PHOSPHATE PHOSPHOHYDROLASE"/>
    <property type="match status" value="1"/>
</dbReference>
<reference evidence="4" key="1">
    <citation type="journal article" date="2019" name="Int. J. Syst. Evol. Microbiol.">
        <title>The Global Catalogue of Microorganisms (GCM) 10K type strain sequencing project: providing services to taxonomists for standard genome sequencing and annotation.</title>
        <authorList>
            <consortium name="The Broad Institute Genomics Platform"/>
            <consortium name="The Broad Institute Genome Sequencing Center for Infectious Disease"/>
            <person name="Wu L."/>
            <person name="Ma J."/>
        </authorList>
    </citation>
    <scope>NUCLEOTIDE SEQUENCE [LARGE SCALE GENOMIC DNA]</scope>
    <source>
        <strain evidence="4">KCTC 12708</strain>
    </source>
</reference>
<dbReference type="GeneID" id="94369090"/>
<feature type="transmembrane region" description="Helical" evidence="1">
    <location>
        <begin position="129"/>
        <end position="149"/>
    </location>
</feature>
<feature type="transmembrane region" description="Helical" evidence="1">
    <location>
        <begin position="55"/>
        <end position="74"/>
    </location>
</feature>
<dbReference type="SMART" id="SM00014">
    <property type="entry name" value="acidPPc"/>
    <property type="match status" value="1"/>
</dbReference>
<dbReference type="InterPro" id="IPR000326">
    <property type="entry name" value="PAP2/HPO"/>
</dbReference>
<dbReference type="Proteomes" id="UP000615593">
    <property type="component" value="Unassembled WGS sequence"/>
</dbReference>
<dbReference type="SUPFAM" id="SSF48317">
    <property type="entry name" value="Acid phosphatase/Vanadium-dependent haloperoxidase"/>
    <property type="match status" value="1"/>
</dbReference>
<feature type="transmembrane region" description="Helical" evidence="1">
    <location>
        <begin position="25"/>
        <end position="48"/>
    </location>
</feature>
<dbReference type="InterPro" id="IPR036938">
    <property type="entry name" value="PAP2/HPO_sf"/>
</dbReference>
<feature type="transmembrane region" description="Helical" evidence="1">
    <location>
        <begin position="105"/>
        <end position="122"/>
    </location>
</feature>
<evidence type="ECO:0000259" key="2">
    <source>
        <dbReference type="SMART" id="SM00014"/>
    </source>
</evidence>
<organism evidence="3 4">
    <name type="scientific">Mesonia mobilis</name>
    <dbReference type="NCBI Taxonomy" id="369791"/>
    <lineage>
        <taxon>Bacteria</taxon>
        <taxon>Pseudomonadati</taxon>
        <taxon>Bacteroidota</taxon>
        <taxon>Flavobacteriia</taxon>
        <taxon>Flavobacteriales</taxon>
        <taxon>Flavobacteriaceae</taxon>
        <taxon>Mesonia</taxon>
    </lineage>
</organism>
<comment type="caution">
    <text evidence="3">The sequence shown here is derived from an EMBL/GenBank/DDBJ whole genome shotgun (WGS) entry which is preliminary data.</text>
</comment>
<proteinExistence type="predicted"/>
<dbReference type="RefSeq" id="WP_027884295.1">
    <property type="nucleotide sequence ID" value="NZ_BMWY01000003.1"/>
</dbReference>
<dbReference type="Pfam" id="PF01569">
    <property type="entry name" value="PAP2"/>
    <property type="match status" value="1"/>
</dbReference>
<dbReference type="PANTHER" id="PTHR14969:SF13">
    <property type="entry name" value="AT30094P"/>
    <property type="match status" value="1"/>
</dbReference>
<evidence type="ECO:0000313" key="3">
    <source>
        <dbReference type="EMBL" id="GGZ53717.1"/>
    </source>
</evidence>
<keyword evidence="4" id="KW-1185">Reference proteome</keyword>
<keyword evidence="1" id="KW-0472">Membrane</keyword>
<keyword evidence="1" id="KW-1133">Transmembrane helix</keyword>
<dbReference type="CDD" id="cd03395">
    <property type="entry name" value="PAP2_like_4"/>
    <property type="match status" value="1"/>
</dbReference>
<sequence>MEELIQLDQELFLYLNNLGSETWDWFWVFITHKFASIPLYAFLLYLLYKNYGLKPTIVTVVLVAGLITCTDQLANVFKDYFERPRPCKEDFIAEGRMLLDYCGSYGYFSAHAASSMALAFYLGNILKHWYKYAFVSLIFWAAIVGYSRIYVGKHYPGDVITGMIIGALFGFVFYKLQQYLVKRFA</sequence>
<keyword evidence="1" id="KW-0812">Transmembrane</keyword>